<dbReference type="AlphaFoldDB" id="A0A1M7TF35"/>
<dbReference type="Proteomes" id="UP000184096">
    <property type="component" value="Chromosome I"/>
</dbReference>
<keyword evidence="2" id="KW-1185">Reference proteome</keyword>
<evidence type="ECO:0000313" key="1">
    <source>
        <dbReference type="EMBL" id="SHN69316.1"/>
    </source>
</evidence>
<accession>A0A1M7TF35</accession>
<name>A0A1M7TF35_9BRAD</name>
<dbReference type="EMBL" id="LT670849">
    <property type="protein sequence ID" value="SHN69316.1"/>
    <property type="molecule type" value="Genomic_DNA"/>
</dbReference>
<protein>
    <submittedName>
        <fullName evidence="1">Uncharacterized protein</fullName>
    </submittedName>
</protein>
<proteinExistence type="predicted"/>
<dbReference type="RefSeq" id="WP_244553209.1">
    <property type="nucleotide sequence ID" value="NZ_LT670849.1"/>
</dbReference>
<gene>
    <name evidence="1" type="ORF">SAMN05444170_1531</name>
</gene>
<sequence length="69" mass="7743">MYPNDMGAEPNFEIHARDGTAMIVLRRNTREAAQKKADELRDMGWFDVEIVELPNSQAAVETARGSAHL</sequence>
<reference evidence="2" key="1">
    <citation type="submission" date="2016-11" db="EMBL/GenBank/DDBJ databases">
        <authorList>
            <person name="Varghese N."/>
            <person name="Submissions S."/>
        </authorList>
    </citation>
    <scope>NUCLEOTIDE SEQUENCE [LARGE SCALE GENOMIC DNA]</scope>
    <source>
        <strain evidence="2">GAS401</strain>
    </source>
</reference>
<evidence type="ECO:0000313" key="2">
    <source>
        <dbReference type="Proteomes" id="UP000184096"/>
    </source>
</evidence>
<organism evidence="1 2">
    <name type="scientific">Bradyrhizobium erythrophlei</name>
    <dbReference type="NCBI Taxonomy" id="1437360"/>
    <lineage>
        <taxon>Bacteria</taxon>
        <taxon>Pseudomonadati</taxon>
        <taxon>Pseudomonadota</taxon>
        <taxon>Alphaproteobacteria</taxon>
        <taxon>Hyphomicrobiales</taxon>
        <taxon>Nitrobacteraceae</taxon>
        <taxon>Bradyrhizobium</taxon>
    </lineage>
</organism>